<dbReference type="InterPro" id="IPR045629">
    <property type="entry name" value="DUF6232"/>
</dbReference>
<dbReference type="Pfam" id="PF19744">
    <property type="entry name" value="DUF6232"/>
    <property type="match status" value="1"/>
</dbReference>
<evidence type="ECO:0000313" key="2">
    <source>
        <dbReference type="EMBL" id="PIE31240.1"/>
    </source>
</evidence>
<dbReference type="Proteomes" id="UP000230821">
    <property type="component" value="Unassembled WGS sequence"/>
</dbReference>
<proteinExistence type="predicted"/>
<reference evidence="2 3" key="1">
    <citation type="submission" date="2017-10" db="EMBL/GenBank/DDBJ databases">
        <title>Novel microbial diversity and functional potential in the marine mammal oral microbiome.</title>
        <authorList>
            <person name="Dudek N.K."/>
            <person name="Sun C.L."/>
            <person name="Burstein D."/>
            <person name="Kantor R.S."/>
            <person name="Aliaga Goltsman D.S."/>
            <person name="Bik E.M."/>
            <person name="Thomas B.C."/>
            <person name="Banfield J.F."/>
            <person name="Relman D.A."/>
        </authorList>
    </citation>
    <scope>NUCLEOTIDE SEQUENCE [LARGE SCALE GENOMIC DNA]</scope>
    <source>
        <strain evidence="2">DOLJORAL78_47_16</strain>
    </source>
</reference>
<name>A0A2G6K747_9BACT</name>
<organism evidence="2 3">
    <name type="scientific">candidate division KSB3 bacterium</name>
    <dbReference type="NCBI Taxonomy" id="2044937"/>
    <lineage>
        <taxon>Bacteria</taxon>
        <taxon>candidate division KSB3</taxon>
    </lineage>
</organism>
<gene>
    <name evidence="2" type="ORF">CSA56_18950</name>
</gene>
<keyword evidence="1" id="KW-0812">Transmembrane</keyword>
<accession>A0A2G6K747</accession>
<evidence type="ECO:0000313" key="3">
    <source>
        <dbReference type="Proteomes" id="UP000230821"/>
    </source>
</evidence>
<dbReference type="AlphaFoldDB" id="A0A2G6K747"/>
<feature type="transmembrane region" description="Helical" evidence="1">
    <location>
        <begin position="88"/>
        <end position="105"/>
    </location>
</feature>
<sequence>MQLNKEDLTFKSNQKIIITKRTLSFGNDVYQFRNITGFSDGELQLKAVIPWSIVLLALIIGPLLLAMNMRLGVLPMGGTYTLYGTTEIGWIVIICAIIATLINFSQGRKYGLVLSLNSGDKHLFVTSDRKNLAHAVTQLYQFMESEQDGIYVVNVTDNSITVKGNMTGVAAAGTADTNIKSEV</sequence>
<evidence type="ECO:0000256" key="1">
    <source>
        <dbReference type="SAM" id="Phobius"/>
    </source>
</evidence>
<dbReference type="EMBL" id="PDSK01000161">
    <property type="protein sequence ID" value="PIE31240.1"/>
    <property type="molecule type" value="Genomic_DNA"/>
</dbReference>
<comment type="caution">
    <text evidence="2">The sequence shown here is derived from an EMBL/GenBank/DDBJ whole genome shotgun (WGS) entry which is preliminary data.</text>
</comment>
<keyword evidence="1" id="KW-0472">Membrane</keyword>
<protein>
    <submittedName>
        <fullName evidence="2">Uncharacterized protein</fullName>
    </submittedName>
</protein>
<keyword evidence="1" id="KW-1133">Transmembrane helix</keyword>
<feature type="transmembrane region" description="Helical" evidence="1">
    <location>
        <begin position="48"/>
        <end position="68"/>
    </location>
</feature>